<evidence type="ECO:0000313" key="2">
    <source>
        <dbReference type="EMBL" id="KAF7256010.1"/>
    </source>
</evidence>
<dbReference type="OrthoDB" id="10329730at2759"/>
<gene>
    <name evidence="2" type="ORF">EG68_07197</name>
</gene>
<feature type="signal peptide" evidence="1">
    <location>
        <begin position="1"/>
        <end position="19"/>
    </location>
</feature>
<dbReference type="InterPro" id="IPR045860">
    <property type="entry name" value="Snake_toxin-like_sf"/>
</dbReference>
<protein>
    <submittedName>
        <fullName evidence="2">Uncharacterized protein</fullName>
    </submittedName>
</protein>
<dbReference type="EMBL" id="JTDE01003483">
    <property type="protein sequence ID" value="KAF7256010.1"/>
    <property type="molecule type" value="Genomic_DNA"/>
</dbReference>
<dbReference type="AlphaFoldDB" id="A0A8S9YSJ8"/>
<proteinExistence type="predicted"/>
<dbReference type="Proteomes" id="UP000822476">
    <property type="component" value="Unassembled WGS sequence"/>
</dbReference>
<evidence type="ECO:0000313" key="3">
    <source>
        <dbReference type="Proteomes" id="UP000822476"/>
    </source>
</evidence>
<keyword evidence="3" id="KW-1185">Reference proteome</keyword>
<comment type="caution">
    <text evidence="2">The sequence shown here is derived from an EMBL/GenBank/DDBJ whole genome shotgun (WGS) entry which is preliminary data.</text>
</comment>
<accession>A0A8S9YSJ8</accession>
<name>A0A8S9YSJ8_9TREM</name>
<keyword evidence="1" id="KW-0732">Signal</keyword>
<reference evidence="2" key="1">
    <citation type="submission" date="2019-07" db="EMBL/GenBank/DDBJ databases">
        <title>Annotation for the trematode Paragonimus miyazaki's.</title>
        <authorList>
            <person name="Choi Y.-J."/>
        </authorList>
    </citation>
    <scope>NUCLEOTIDE SEQUENCE</scope>
    <source>
        <strain evidence="2">Japan</strain>
    </source>
</reference>
<organism evidence="2 3">
    <name type="scientific">Paragonimus skrjabini miyazakii</name>
    <dbReference type="NCBI Taxonomy" id="59628"/>
    <lineage>
        <taxon>Eukaryota</taxon>
        <taxon>Metazoa</taxon>
        <taxon>Spiralia</taxon>
        <taxon>Lophotrochozoa</taxon>
        <taxon>Platyhelminthes</taxon>
        <taxon>Trematoda</taxon>
        <taxon>Digenea</taxon>
        <taxon>Plagiorchiida</taxon>
        <taxon>Troglotremata</taxon>
        <taxon>Troglotrematidae</taxon>
        <taxon>Paragonimus</taxon>
    </lineage>
</organism>
<dbReference type="SUPFAM" id="SSF57302">
    <property type="entry name" value="Snake toxin-like"/>
    <property type="match status" value="1"/>
</dbReference>
<evidence type="ECO:0000256" key="1">
    <source>
        <dbReference type="SAM" id="SignalP"/>
    </source>
</evidence>
<sequence>MDLFYITLVLAVFAKTSLGEGNLTCYNIANGPTQGNLHMETRSGCSFCIFENKFCGGGVYETSRKCASSCEAYNVKNLSERICCLTNLCNFDIGRARSGQLGEETTELYEVYQGVT</sequence>
<feature type="chain" id="PRO_5035763373" evidence="1">
    <location>
        <begin position="20"/>
        <end position="116"/>
    </location>
</feature>